<evidence type="ECO:0000313" key="5">
    <source>
        <dbReference type="EMBL" id="TDQ05445.1"/>
    </source>
</evidence>
<evidence type="ECO:0000313" key="6">
    <source>
        <dbReference type="Proteomes" id="UP000295444"/>
    </source>
</evidence>
<keyword evidence="4" id="KW-0143">Chaperone</keyword>
<proteinExistence type="inferred from homology"/>
<organism evidence="5 6">
    <name type="scientific">Labedaea rhizosphaerae</name>
    <dbReference type="NCBI Taxonomy" id="598644"/>
    <lineage>
        <taxon>Bacteria</taxon>
        <taxon>Bacillati</taxon>
        <taxon>Actinomycetota</taxon>
        <taxon>Actinomycetes</taxon>
        <taxon>Pseudonocardiales</taxon>
        <taxon>Pseudonocardiaceae</taxon>
        <taxon>Labedaea</taxon>
    </lineage>
</organism>
<comment type="similarity">
    <text evidence="2">Belongs to the EspG family.</text>
</comment>
<dbReference type="InterPro" id="IPR025734">
    <property type="entry name" value="EspG"/>
</dbReference>
<dbReference type="EMBL" id="SNXZ01000001">
    <property type="protein sequence ID" value="TDQ05445.1"/>
    <property type="molecule type" value="Genomic_DNA"/>
</dbReference>
<comment type="subcellular location">
    <subcellularLocation>
        <location evidence="1">Cytoplasm</location>
    </subcellularLocation>
</comment>
<dbReference type="AlphaFoldDB" id="A0A4V3D0D6"/>
<evidence type="ECO:0000256" key="2">
    <source>
        <dbReference type="ARBA" id="ARBA00006411"/>
    </source>
</evidence>
<comment type="caution">
    <text evidence="5">The sequence shown here is derived from an EMBL/GenBank/DDBJ whole genome shotgun (WGS) entry which is preliminary data.</text>
</comment>
<gene>
    <name evidence="5" type="ORF">EV186_1011415</name>
</gene>
<keyword evidence="6" id="KW-1185">Reference proteome</keyword>
<protein>
    <submittedName>
        <fullName evidence="5">ESAT-6 protein secretion system EspG family protein</fullName>
    </submittedName>
</protein>
<dbReference type="RefSeq" id="WP_133848197.1">
    <property type="nucleotide sequence ID" value="NZ_SNXZ01000001.1"/>
</dbReference>
<evidence type="ECO:0000256" key="1">
    <source>
        <dbReference type="ARBA" id="ARBA00004496"/>
    </source>
</evidence>
<accession>A0A4V3D0D6</accession>
<name>A0A4V3D0D6_LABRH</name>
<dbReference type="OrthoDB" id="5175124at2"/>
<dbReference type="Proteomes" id="UP000295444">
    <property type="component" value="Unassembled WGS sequence"/>
</dbReference>
<reference evidence="5 6" key="1">
    <citation type="submission" date="2019-03" db="EMBL/GenBank/DDBJ databases">
        <title>Genomic Encyclopedia of Type Strains, Phase IV (KMG-IV): sequencing the most valuable type-strain genomes for metagenomic binning, comparative biology and taxonomic classification.</title>
        <authorList>
            <person name="Goeker M."/>
        </authorList>
    </citation>
    <scope>NUCLEOTIDE SEQUENCE [LARGE SCALE GENOMIC DNA]</scope>
    <source>
        <strain evidence="5 6">DSM 45361</strain>
    </source>
</reference>
<sequence length="258" mass="28221">MDDGETFTLSFAEVDLLSEAMGLDCRAYPFTIPSVGATLEERVELAKTMFDGLRARRLAQRDRLNVEVADALRLLAGAKVSIAVSGIQNGELLLARVCGHGRHAVVVLQDGDALRFEQIRPTSLAMSAVRLLPRMGPGPGQSVTLAERSQVRDALDWEPGGFVEPNRAARTGDAAQLVVAQGILQRPRDATGSFTVTGRGRMNRPIEAGEVSWFDTDVGRYLSRRKRGLDGVYYITWSPADRSRLEQVIGELVDEVLD</sequence>
<dbReference type="Pfam" id="PF14011">
    <property type="entry name" value="ESX-1_EspG"/>
    <property type="match status" value="1"/>
</dbReference>
<keyword evidence="3" id="KW-0963">Cytoplasm</keyword>
<evidence type="ECO:0000256" key="4">
    <source>
        <dbReference type="ARBA" id="ARBA00023186"/>
    </source>
</evidence>
<evidence type="ECO:0000256" key="3">
    <source>
        <dbReference type="ARBA" id="ARBA00022490"/>
    </source>
</evidence>